<organism evidence="3 4">
    <name type="scientific">Mesorhabditis belari</name>
    <dbReference type="NCBI Taxonomy" id="2138241"/>
    <lineage>
        <taxon>Eukaryota</taxon>
        <taxon>Metazoa</taxon>
        <taxon>Ecdysozoa</taxon>
        <taxon>Nematoda</taxon>
        <taxon>Chromadorea</taxon>
        <taxon>Rhabditida</taxon>
        <taxon>Rhabditina</taxon>
        <taxon>Rhabditomorpha</taxon>
        <taxon>Rhabditoidea</taxon>
        <taxon>Rhabditidae</taxon>
        <taxon>Mesorhabditinae</taxon>
        <taxon>Mesorhabditis</taxon>
    </lineage>
</organism>
<reference evidence="4" key="1">
    <citation type="submission" date="2024-02" db="UniProtKB">
        <authorList>
            <consortium name="WormBaseParasite"/>
        </authorList>
    </citation>
    <scope>IDENTIFICATION</scope>
</reference>
<feature type="transmembrane region" description="Helical" evidence="2">
    <location>
        <begin position="158"/>
        <end position="180"/>
    </location>
</feature>
<name>A0AAF3EZ84_9BILA</name>
<keyword evidence="3" id="KW-1185">Reference proteome</keyword>
<feature type="region of interest" description="Disordered" evidence="1">
    <location>
        <begin position="1"/>
        <end position="41"/>
    </location>
</feature>
<evidence type="ECO:0000313" key="4">
    <source>
        <dbReference type="WBParaSite" id="MBELARI_LOCUS1942"/>
    </source>
</evidence>
<evidence type="ECO:0000313" key="3">
    <source>
        <dbReference type="Proteomes" id="UP000887575"/>
    </source>
</evidence>
<keyword evidence="2" id="KW-0472">Membrane</keyword>
<proteinExistence type="predicted"/>
<evidence type="ECO:0000256" key="1">
    <source>
        <dbReference type="SAM" id="MobiDB-lite"/>
    </source>
</evidence>
<keyword evidence="2" id="KW-0812">Transmembrane</keyword>
<feature type="transmembrane region" description="Helical" evidence="2">
    <location>
        <begin position="129"/>
        <end position="152"/>
    </location>
</feature>
<dbReference type="WBParaSite" id="MBELARI_LOCUS1942">
    <property type="protein sequence ID" value="MBELARI_LOCUS1942"/>
    <property type="gene ID" value="MBELARI_LOCUS1942"/>
</dbReference>
<protein>
    <submittedName>
        <fullName evidence="4">Uncharacterized protein</fullName>
    </submittedName>
</protein>
<dbReference type="Proteomes" id="UP000887575">
    <property type="component" value="Unassembled WGS sequence"/>
</dbReference>
<feature type="compositionally biased region" description="Low complexity" evidence="1">
    <location>
        <begin position="9"/>
        <end position="28"/>
    </location>
</feature>
<evidence type="ECO:0000256" key="2">
    <source>
        <dbReference type="SAM" id="Phobius"/>
    </source>
</evidence>
<dbReference type="AlphaFoldDB" id="A0AAF3EZ84"/>
<keyword evidence="2" id="KW-1133">Transmembrane helix</keyword>
<sequence>MSLPRFRLSRSTSISSSSGETRSSSLPLDSPPLPDLPELREMFATPARPSQLPENDSQPVTRPLHLDTNLLTPAPRNIYAEHSPALSMKIKVPKRAFSIGGDPLERMQTPQFDKTHVAMLKKTPSSTGTVLYMTGFFICGVVLCASGVLVLIRQMETPFVIAGCSFLGVGLLMLLVCAILQWKNVKKLIIDMNAHLTGMSTREQIWKTMFEMPSELPQMSRQ</sequence>
<accession>A0AAF3EZ84</accession>